<accession>A0ABX7R0P4</accession>
<gene>
    <name evidence="2" type="ORF">JYB85_16155</name>
</gene>
<keyword evidence="1" id="KW-0732">Signal</keyword>
<organism evidence="2 3">
    <name type="scientific">Shewanella sedimentimangrovi</name>
    <dbReference type="NCBI Taxonomy" id="2814293"/>
    <lineage>
        <taxon>Bacteria</taxon>
        <taxon>Pseudomonadati</taxon>
        <taxon>Pseudomonadota</taxon>
        <taxon>Gammaproteobacteria</taxon>
        <taxon>Alteromonadales</taxon>
        <taxon>Shewanellaceae</taxon>
        <taxon>Shewanella</taxon>
    </lineage>
</organism>
<keyword evidence="3" id="KW-1185">Reference proteome</keyword>
<proteinExistence type="predicted"/>
<reference evidence="2 3" key="1">
    <citation type="submission" date="2021-03" db="EMBL/GenBank/DDBJ databases">
        <title>Novel species identification of genus Shewanella.</title>
        <authorList>
            <person name="Liu G."/>
            <person name="Zhang Q."/>
        </authorList>
    </citation>
    <scope>NUCLEOTIDE SEQUENCE [LARGE SCALE GENOMIC DNA]</scope>
    <source>
        <strain evidence="2 3">FJAT-52962</strain>
    </source>
</reference>
<feature type="chain" id="PRO_5047270532" evidence="1">
    <location>
        <begin position="24"/>
        <end position="400"/>
    </location>
</feature>
<dbReference type="SUPFAM" id="SSF56935">
    <property type="entry name" value="Porins"/>
    <property type="match status" value="1"/>
</dbReference>
<dbReference type="InterPro" id="IPR032811">
    <property type="entry name" value="Put_conjugal_transfer"/>
</dbReference>
<feature type="signal peptide" evidence="1">
    <location>
        <begin position="1"/>
        <end position="23"/>
    </location>
</feature>
<evidence type="ECO:0000313" key="2">
    <source>
        <dbReference type="EMBL" id="QSX36790.1"/>
    </source>
</evidence>
<dbReference type="Pfam" id="PF13729">
    <property type="entry name" value="TraF_2"/>
    <property type="match status" value="1"/>
</dbReference>
<dbReference type="Proteomes" id="UP000663207">
    <property type="component" value="Chromosome"/>
</dbReference>
<sequence>MIMNKTALFTAISAVFLSPFAFAGQDYFEARSDAMGGTGVAASNIEGAAFANPALLSLPSMRDQGVTLLLPTLGLDAADKDDMIDKIDLLQDDYDALQTAIDNANPTAVDTYRNALVSDLESLQDNNAYLSGGIGLSVSMPSKGMGWAVIYKSYLDGIGIADISDADIVLLNSVDPVNPPQIGDLTSQGRVIAGAISDIGVAVSMPLSIVNMPVTVGVTPKIQRLDSFNYGVSANNFDEGDFDGSDYSNDETGFNLDVGIAIEPMHGMVIGLAGRNLIKRELDTVESEGIQATYRVGPTVTVGVAYQWDGFTVTTDLDLLENEKFVDMEGTQYWRVGGEYQAMDWLALRLGYRHDLNDVTANLYSLGTGFAIGKSFKLDLSGMFGNDNAYGAALQTSYHF</sequence>
<evidence type="ECO:0000313" key="3">
    <source>
        <dbReference type="Proteomes" id="UP000663207"/>
    </source>
</evidence>
<dbReference type="RefSeq" id="WP_207380113.1">
    <property type="nucleotide sequence ID" value="NZ_CP071502.1"/>
</dbReference>
<protein>
    <submittedName>
        <fullName evidence="2">Conjugal transfer protein TraF</fullName>
    </submittedName>
</protein>
<dbReference type="Gene3D" id="2.40.160.60">
    <property type="entry name" value="Outer membrane protein transport protein (OMPP1/FadL/TodX)"/>
    <property type="match status" value="1"/>
</dbReference>
<evidence type="ECO:0000256" key="1">
    <source>
        <dbReference type="SAM" id="SignalP"/>
    </source>
</evidence>
<name>A0ABX7R0P4_9GAMM</name>
<dbReference type="EMBL" id="CP071502">
    <property type="protein sequence ID" value="QSX36790.1"/>
    <property type="molecule type" value="Genomic_DNA"/>
</dbReference>